<evidence type="ECO:0000259" key="1">
    <source>
        <dbReference type="Pfam" id="PF00534"/>
    </source>
</evidence>
<dbReference type="InterPro" id="IPR050194">
    <property type="entry name" value="Glycosyltransferase_grp1"/>
</dbReference>
<proteinExistence type="predicted"/>
<organism evidence="2 3">
    <name type="scientific">Cupriavidus necator (strain ATCC 43291 / DSM 13513 / CCUG 52238 / LMG 8453 / N-1)</name>
    <name type="common">Ralstonia eutropha</name>
    <dbReference type="NCBI Taxonomy" id="1042878"/>
    <lineage>
        <taxon>Bacteria</taxon>
        <taxon>Pseudomonadati</taxon>
        <taxon>Pseudomonadota</taxon>
        <taxon>Betaproteobacteria</taxon>
        <taxon>Burkholderiales</taxon>
        <taxon>Burkholderiaceae</taxon>
        <taxon>Cupriavidus</taxon>
    </lineage>
</organism>
<feature type="domain" description="Glycosyl transferase family 1" evidence="1">
    <location>
        <begin position="74"/>
        <end position="193"/>
    </location>
</feature>
<dbReference type="Pfam" id="PF00534">
    <property type="entry name" value="Glycos_transf_1"/>
    <property type="match status" value="1"/>
</dbReference>
<sequence length="266" mass="29952">MEKWIVARSPVKKWMVSKIYQNRFLKRASAFHILTKKEKTDVDSMVRHGASMVIPNFLPLATPTTDKPQWWEEEFQNKRIYLFFGRIHEKKGWRELCEAWDLLCKTDAEFAARSQLVFCGWLDGSEDFHMHVEALRLAHGNACYAGPQFGGDKAASIQAATVFVLPSKSEGLPMGVLEAWAAGIPVLMTAACNLSIGFDEGIALEIGESSEKILTGLRVADSWSQVDIDRMSSASRNIIRKQFSADSVSAKVHDLYEYVLKDARFS</sequence>
<dbReference type="KEGG" id="cnc:CNE_2c14010"/>
<dbReference type="InterPro" id="IPR001296">
    <property type="entry name" value="Glyco_trans_1"/>
</dbReference>
<dbReference type="GO" id="GO:0016757">
    <property type="term" value="F:glycosyltransferase activity"/>
    <property type="evidence" value="ECO:0007669"/>
    <property type="project" value="InterPro"/>
</dbReference>
<dbReference type="HOGENOM" id="CLU_1044760_0_0_4"/>
<evidence type="ECO:0000313" key="2">
    <source>
        <dbReference type="EMBL" id="AEI80364.1"/>
    </source>
</evidence>
<name>F8GNR5_CUPNN</name>
<dbReference type="PANTHER" id="PTHR45947:SF3">
    <property type="entry name" value="SULFOQUINOVOSYL TRANSFERASE SQD2"/>
    <property type="match status" value="1"/>
</dbReference>
<reference evidence="2 3" key="1">
    <citation type="journal article" date="2011" name="J. Bacteriol.">
        <title>Complete genome sequence of the type strain Cupriavidus necator N-1.</title>
        <authorList>
            <person name="Poehlein A."/>
            <person name="Kusian B."/>
            <person name="Friedrich B."/>
            <person name="Daniel R."/>
            <person name="Bowien B."/>
        </authorList>
    </citation>
    <scope>NUCLEOTIDE SEQUENCE [LARGE SCALE GENOMIC DNA]</scope>
    <source>
        <strain evidence="3">ATCC 43291 / DSM 13513 / CCUG 52238 / LMG 8453 / N-1</strain>
    </source>
</reference>
<dbReference type="AlphaFoldDB" id="F8GNR5"/>
<keyword evidence="2" id="KW-0808">Transferase</keyword>
<protein>
    <submittedName>
        <fullName evidence="2">Glycosyl transferase, group 1</fullName>
    </submittedName>
</protein>
<dbReference type="EMBL" id="CP002878">
    <property type="protein sequence ID" value="AEI80364.1"/>
    <property type="molecule type" value="Genomic_DNA"/>
</dbReference>
<accession>F8GNR5</accession>
<dbReference type="SUPFAM" id="SSF53756">
    <property type="entry name" value="UDP-Glycosyltransferase/glycogen phosphorylase"/>
    <property type="match status" value="1"/>
</dbReference>
<dbReference type="PANTHER" id="PTHR45947">
    <property type="entry name" value="SULFOQUINOVOSYL TRANSFERASE SQD2"/>
    <property type="match status" value="1"/>
</dbReference>
<dbReference type="Proteomes" id="UP000006798">
    <property type="component" value="Chromosome 2"/>
</dbReference>
<evidence type="ECO:0000313" key="3">
    <source>
        <dbReference type="Proteomes" id="UP000006798"/>
    </source>
</evidence>
<gene>
    <name evidence="2" type="ordered locus">CNE_2c14010</name>
</gene>
<dbReference type="Gene3D" id="3.40.50.2000">
    <property type="entry name" value="Glycogen Phosphorylase B"/>
    <property type="match status" value="2"/>
</dbReference>